<keyword evidence="5 7" id="KW-1133">Transmembrane helix</keyword>
<dbReference type="InterPro" id="IPR007353">
    <property type="entry name" value="DUF421"/>
</dbReference>
<gene>
    <name evidence="9" type="ORF">GCM10009682_23550</name>
</gene>
<keyword evidence="3" id="KW-1003">Cell membrane</keyword>
<evidence type="ECO:0000256" key="3">
    <source>
        <dbReference type="ARBA" id="ARBA00022475"/>
    </source>
</evidence>
<feature type="transmembrane region" description="Helical" evidence="7">
    <location>
        <begin position="6"/>
        <end position="28"/>
    </location>
</feature>
<dbReference type="EMBL" id="BAAALT010000059">
    <property type="protein sequence ID" value="GAA1801145.1"/>
    <property type="molecule type" value="Genomic_DNA"/>
</dbReference>
<feature type="domain" description="YetF C-terminal" evidence="8">
    <location>
        <begin position="90"/>
        <end position="156"/>
    </location>
</feature>
<dbReference type="InterPro" id="IPR023090">
    <property type="entry name" value="UPF0702_alpha/beta_dom_sf"/>
</dbReference>
<reference evidence="9 10" key="1">
    <citation type="journal article" date="2019" name="Int. J. Syst. Evol. Microbiol.">
        <title>The Global Catalogue of Microorganisms (GCM) 10K type strain sequencing project: providing services to taxonomists for standard genome sequencing and annotation.</title>
        <authorList>
            <consortium name="The Broad Institute Genomics Platform"/>
            <consortium name="The Broad Institute Genome Sequencing Center for Infectious Disease"/>
            <person name="Wu L."/>
            <person name="Ma J."/>
        </authorList>
    </citation>
    <scope>NUCLEOTIDE SEQUENCE [LARGE SCALE GENOMIC DNA]</scope>
    <source>
        <strain evidence="9 10">JCM 13250</strain>
    </source>
</reference>
<evidence type="ECO:0000256" key="6">
    <source>
        <dbReference type="ARBA" id="ARBA00023136"/>
    </source>
</evidence>
<dbReference type="PANTHER" id="PTHR34582:SF6">
    <property type="entry name" value="UPF0702 TRANSMEMBRANE PROTEIN YCAP"/>
    <property type="match status" value="1"/>
</dbReference>
<name>A0ABN2LWS3_9ACTN</name>
<evidence type="ECO:0000256" key="4">
    <source>
        <dbReference type="ARBA" id="ARBA00022692"/>
    </source>
</evidence>
<evidence type="ECO:0000259" key="8">
    <source>
        <dbReference type="Pfam" id="PF04239"/>
    </source>
</evidence>
<evidence type="ECO:0000256" key="2">
    <source>
        <dbReference type="ARBA" id="ARBA00006448"/>
    </source>
</evidence>
<keyword evidence="6 7" id="KW-0472">Membrane</keyword>
<comment type="similarity">
    <text evidence="2">Belongs to the UPF0702 family.</text>
</comment>
<dbReference type="Proteomes" id="UP001500218">
    <property type="component" value="Unassembled WGS sequence"/>
</dbReference>
<sequence>MPLGLSWSDAVGIVISAVSVYVALLLLIRVFGQRSLAAMSSVDLAAIVAIGPVAGRAILGYTPSLLAGMIGVTTLFVTQTLVRALGRRSPLERLVANRPILVLARGKVLHDGLHRAGMREGDLRLKLRASGVGSYHEVTAVIVERTGTISVIRRGEPIATDVLHDVVGHEVLTTPPDRSAASACRVHGPRPGG</sequence>
<feature type="transmembrane region" description="Helical" evidence="7">
    <location>
        <begin position="65"/>
        <end position="85"/>
    </location>
</feature>
<dbReference type="PANTHER" id="PTHR34582">
    <property type="entry name" value="UPF0702 TRANSMEMBRANE PROTEIN YCAP"/>
    <property type="match status" value="1"/>
</dbReference>
<organism evidence="9 10">
    <name type="scientific">Luedemannella flava</name>
    <dbReference type="NCBI Taxonomy" id="349316"/>
    <lineage>
        <taxon>Bacteria</taxon>
        <taxon>Bacillati</taxon>
        <taxon>Actinomycetota</taxon>
        <taxon>Actinomycetes</taxon>
        <taxon>Micromonosporales</taxon>
        <taxon>Micromonosporaceae</taxon>
        <taxon>Luedemannella</taxon>
    </lineage>
</organism>
<feature type="transmembrane region" description="Helical" evidence="7">
    <location>
        <begin position="40"/>
        <end position="59"/>
    </location>
</feature>
<dbReference type="Gene3D" id="3.30.240.20">
    <property type="entry name" value="bsu07140 like domains"/>
    <property type="match status" value="1"/>
</dbReference>
<comment type="subcellular location">
    <subcellularLocation>
        <location evidence="1">Cell membrane</location>
        <topology evidence="1">Multi-pass membrane protein</topology>
    </subcellularLocation>
</comment>
<evidence type="ECO:0000256" key="7">
    <source>
        <dbReference type="SAM" id="Phobius"/>
    </source>
</evidence>
<proteinExistence type="inferred from homology"/>
<keyword evidence="10" id="KW-1185">Reference proteome</keyword>
<evidence type="ECO:0000313" key="10">
    <source>
        <dbReference type="Proteomes" id="UP001500218"/>
    </source>
</evidence>
<protein>
    <recommendedName>
        <fullName evidence="8">YetF C-terminal domain-containing protein</fullName>
    </recommendedName>
</protein>
<dbReference type="Pfam" id="PF04239">
    <property type="entry name" value="DUF421"/>
    <property type="match status" value="1"/>
</dbReference>
<evidence type="ECO:0000313" key="9">
    <source>
        <dbReference type="EMBL" id="GAA1801145.1"/>
    </source>
</evidence>
<comment type="caution">
    <text evidence="9">The sequence shown here is derived from an EMBL/GenBank/DDBJ whole genome shotgun (WGS) entry which is preliminary data.</text>
</comment>
<accession>A0ABN2LWS3</accession>
<keyword evidence="4 7" id="KW-0812">Transmembrane</keyword>
<evidence type="ECO:0000256" key="1">
    <source>
        <dbReference type="ARBA" id="ARBA00004651"/>
    </source>
</evidence>
<evidence type="ECO:0000256" key="5">
    <source>
        <dbReference type="ARBA" id="ARBA00022989"/>
    </source>
</evidence>